<evidence type="ECO:0000259" key="5">
    <source>
        <dbReference type="Pfam" id="PF17207"/>
    </source>
</evidence>
<evidence type="ECO:0000256" key="2">
    <source>
        <dbReference type="ARBA" id="ARBA00022840"/>
    </source>
</evidence>
<dbReference type="InterPro" id="IPR027417">
    <property type="entry name" value="P-loop_NTPase"/>
</dbReference>
<keyword evidence="6" id="KW-0378">Hydrolase</keyword>
<name>A0A699ZU13_HAELA</name>
<feature type="domain" description="MCM C-terminal AAA(+) ATPase" evidence="4">
    <location>
        <begin position="99"/>
        <end position="140"/>
    </location>
</feature>
<dbReference type="PANTHER" id="PTHR11630:SF44">
    <property type="entry name" value="DNA REPLICATION LICENSING FACTOR MCM2"/>
    <property type="match status" value="1"/>
</dbReference>
<dbReference type="SUPFAM" id="SSF50249">
    <property type="entry name" value="Nucleic acid-binding proteins"/>
    <property type="match status" value="1"/>
</dbReference>
<keyword evidence="6" id="KW-0347">Helicase</keyword>
<dbReference type="InterPro" id="IPR001208">
    <property type="entry name" value="MCM_dom"/>
</dbReference>
<dbReference type="GO" id="GO:1902975">
    <property type="term" value="P:mitotic DNA replication initiation"/>
    <property type="evidence" value="ECO:0007669"/>
    <property type="project" value="TreeGrafter"/>
</dbReference>
<feature type="domain" description="MCM OB" evidence="5">
    <location>
        <begin position="2"/>
        <end position="57"/>
    </location>
</feature>
<keyword evidence="1" id="KW-0547">Nucleotide-binding</keyword>
<comment type="catalytic activity">
    <reaction evidence="3">
        <text>ATP + H2O = ADP + phosphate + H(+)</text>
        <dbReference type="Rhea" id="RHEA:13065"/>
        <dbReference type="ChEBI" id="CHEBI:15377"/>
        <dbReference type="ChEBI" id="CHEBI:15378"/>
        <dbReference type="ChEBI" id="CHEBI:30616"/>
        <dbReference type="ChEBI" id="CHEBI:43474"/>
        <dbReference type="ChEBI" id="CHEBI:456216"/>
        <dbReference type="EC" id="3.6.4.12"/>
    </reaction>
</comment>
<evidence type="ECO:0000259" key="4">
    <source>
        <dbReference type="Pfam" id="PF00493"/>
    </source>
</evidence>
<dbReference type="Gene3D" id="2.40.50.140">
    <property type="entry name" value="Nucleic acid-binding proteins"/>
    <property type="match status" value="1"/>
</dbReference>
<comment type="caution">
    <text evidence="6">The sequence shown here is derived from an EMBL/GenBank/DDBJ whole genome shotgun (WGS) entry which is preliminary data.</text>
</comment>
<dbReference type="Proteomes" id="UP000485058">
    <property type="component" value="Unassembled WGS sequence"/>
</dbReference>
<dbReference type="GO" id="GO:0042555">
    <property type="term" value="C:MCM complex"/>
    <property type="evidence" value="ECO:0007669"/>
    <property type="project" value="TreeGrafter"/>
</dbReference>
<keyword evidence="7" id="KW-1185">Reference proteome</keyword>
<gene>
    <name evidence="6" type="ORF">HaLaN_19155</name>
</gene>
<dbReference type="AlphaFoldDB" id="A0A699ZU13"/>
<dbReference type="Pfam" id="PF00493">
    <property type="entry name" value="MCM"/>
    <property type="match status" value="1"/>
</dbReference>
<dbReference type="GO" id="GO:0005634">
    <property type="term" value="C:nucleus"/>
    <property type="evidence" value="ECO:0007669"/>
    <property type="project" value="TreeGrafter"/>
</dbReference>
<feature type="non-terminal residue" evidence="6">
    <location>
        <position position="141"/>
    </location>
</feature>
<dbReference type="InterPro" id="IPR033762">
    <property type="entry name" value="MCM_OB"/>
</dbReference>
<dbReference type="GO" id="GO:0017116">
    <property type="term" value="F:single-stranded DNA helicase activity"/>
    <property type="evidence" value="ECO:0007669"/>
    <property type="project" value="TreeGrafter"/>
</dbReference>
<dbReference type="Gene3D" id="3.40.50.300">
    <property type="entry name" value="P-loop containing nucleotide triphosphate hydrolases"/>
    <property type="match status" value="1"/>
</dbReference>
<proteinExistence type="predicted"/>
<organism evidence="6 7">
    <name type="scientific">Haematococcus lacustris</name>
    <name type="common">Green alga</name>
    <name type="synonym">Haematococcus pluvialis</name>
    <dbReference type="NCBI Taxonomy" id="44745"/>
    <lineage>
        <taxon>Eukaryota</taxon>
        <taxon>Viridiplantae</taxon>
        <taxon>Chlorophyta</taxon>
        <taxon>core chlorophytes</taxon>
        <taxon>Chlorophyceae</taxon>
        <taxon>CS clade</taxon>
        <taxon>Chlamydomonadales</taxon>
        <taxon>Haematococcaceae</taxon>
        <taxon>Haematococcus</taxon>
    </lineage>
</organism>
<keyword evidence="2" id="KW-0067">ATP-binding</keyword>
<dbReference type="PANTHER" id="PTHR11630">
    <property type="entry name" value="DNA REPLICATION LICENSING FACTOR MCM FAMILY MEMBER"/>
    <property type="match status" value="1"/>
</dbReference>
<dbReference type="GO" id="GO:0043138">
    <property type="term" value="F:3'-5' DNA helicase activity"/>
    <property type="evidence" value="ECO:0007669"/>
    <property type="project" value="TreeGrafter"/>
</dbReference>
<evidence type="ECO:0000313" key="7">
    <source>
        <dbReference type="Proteomes" id="UP000485058"/>
    </source>
</evidence>
<dbReference type="Pfam" id="PF17207">
    <property type="entry name" value="MCM_OB"/>
    <property type="match status" value="1"/>
</dbReference>
<dbReference type="GO" id="GO:0003697">
    <property type="term" value="F:single-stranded DNA binding"/>
    <property type="evidence" value="ECO:0007669"/>
    <property type="project" value="TreeGrafter"/>
</dbReference>
<dbReference type="EMBL" id="BLLF01001905">
    <property type="protein sequence ID" value="GFH21788.1"/>
    <property type="molecule type" value="Genomic_DNA"/>
</dbReference>
<dbReference type="GO" id="GO:0005524">
    <property type="term" value="F:ATP binding"/>
    <property type="evidence" value="ECO:0007669"/>
    <property type="project" value="UniProtKB-KW"/>
</dbReference>
<protein>
    <submittedName>
        <fullName evidence="6">DNA helicase</fullName>
    </submittedName>
</protein>
<dbReference type="SMART" id="SM00350">
    <property type="entry name" value="MCM"/>
    <property type="match status" value="1"/>
</dbReference>
<evidence type="ECO:0000256" key="1">
    <source>
        <dbReference type="ARBA" id="ARBA00022741"/>
    </source>
</evidence>
<dbReference type="GO" id="GO:0000727">
    <property type="term" value="P:double-strand break repair via break-induced replication"/>
    <property type="evidence" value="ECO:0007669"/>
    <property type="project" value="TreeGrafter"/>
</dbReference>
<dbReference type="InterPro" id="IPR031327">
    <property type="entry name" value="MCM"/>
</dbReference>
<evidence type="ECO:0000313" key="6">
    <source>
        <dbReference type="EMBL" id="GFH21788.1"/>
    </source>
</evidence>
<accession>A0A699ZU13</accession>
<feature type="non-terminal residue" evidence="6">
    <location>
        <position position="1"/>
    </location>
</feature>
<dbReference type="InterPro" id="IPR012340">
    <property type="entry name" value="NA-bd_OB-fold"/>
</dbReference>
<evidence type="ECO:0000256" key="3">
    <source>
        <dbReference type="ARBA" id="ARBA00047995"/>
    </source>
</evidence>
<sequence length="141" mass="15718">INSSETVYRDYQKVTLQESPGSVPAGRLPRHKEVILTHDLIDCARPGEEIDVTGIFVYGYDASLNVRNAFPVFSTHIEANYISKREDAYSIYALTDEDKQAILALSRDPRIGQRIIKSIAPSIYGHEFIKTGLALTLFGGM</sequence>
<reference evidence="6 7" key="1">
    <citation type="submission" date="2020-02" db="EMBL/GenBank/DDBJ databases">
        <title>Draft genome sequence of Haematococcus lacustris strain NIES-144.</title>
        <authorList>
            <person name="Morimoto D."/>
            <person name="Nakagawa S."/>
            <person name="Yoshida T."/>
            <person name="Sawayama S."/>
        </authorList>
    </citation>
    <scope>NUCLEOTIDE SEQUENCE [LARGE SCALE GENOMIC DNA]</scope>
    <source>
        <strain evidence="6 7">NIES-144</strain>
    </source>
</reference>